<sequence>MHASLQRDRLKELPATVQGVATAAADGSFEDLKRLRQIIFVDKTHTSEAALPVIYQCLDPAEIPTVDVGAPCRAVPVAVLALKTLRTTIVPPGAASDLWPRVWAWFQFLDTKRVNIRGMKLVVLRCACRFRREERVPLMNSTQGFYTIVGCLWASLPYETDAELDSLRFVFALLATVDMSNLVEVMEGAGGSFEILARLVIRQITLTSGSEDQHITQLRLDLLRDVLIFATNVAAVADDGIGPQNAARSLVECLVMQGVLKMIVSMAKLSLTTEPDPAPALSRCFQFLRALFGLRNMHAVIPAAVTGGLLGCIVLCAHRPPLGMTHHHLVSLLMMNLSASTVYAEVLLTIKDSLAGIAEILAEVTPELEKSVVFRSWTYFVRLVEQRLEILQSILMTPRRTCDNLACNKKDWKDAFQKCSRCKHFYYCSKECQSADWHAGGHRAACAAYSEHSLT</sequence>
<dbReference type="EMBL" id="JARKIB010000256">
    <property type="protein sequence ID" value="KAJ7719143.1"/>
    <property type="molecule type" value="Genomic_DNA"/>
</dbReference>
<keyword evidence="2 4" id="KW-0863">Zinc-finger</keyword>
<organism evidence="6 7">
    <name type="scientific">Mycena metata</name>
    <dbReference type="NCBI Taxonomy" id="1033252"/>
    <lineage>
        <taxon>Eukaryota</taxon>
        <taxon>Fungi</taxon>
        <taxon>Dikarya</taxon>
        <taxon>Basidiomycota</taxon>
        <taxon>Agaricomycotina</taxon>
        <taxon>Agaricomycetes</taxon>
        <taxon>Agaricomycetidae</taxon>
        <taxon>Agaricales</taxon>
        <taxon>Marasmiineae</taxon>
        <taxon>Mycenaceae</taxon>
        <taxon>Mycena</taxon>
    </lineage>
</organism>
<name>A0AAD7MIM8_9AGAR</name>
<comment type="caution">
    <text evidence="6">The sequence shown here is derived from an EMBL/GenBank/DDBJ whole genome shotgun (WGS) entry which is preliminary data.</text>
</comment>
<evidence type="ECO:0000256" key="1">
    <source>
        <dbReference type="ARBA" id="ARBA00022723"/>
    </source>
</evidence>
<evidence type="ECO:0000259" key="5">
    <source>
        <dbReference type="PROSITE" id="PS50865"/>
    </source>
</evidence>
<keyword evidence="1" id="KW-0479">Metal-binding</keyword>
<dbReference type="SUPFAM" id="SSF144232">
    <property type="entry name" value="HIT/MYND zinc finger-like"/>
    <property type="match status" value="1"/>
</dbReference>
<dbReference type="Gene3D" id="6.10.140.2220">
    <property type="match status" value="1"/>
</dbReference>
<feature type="domain" description="MYND-type" evidence="5">
    <location>
        <begin position="404"/>
        <end position="446"/>
    </location>
</feature>
<dbReference type="GO" id="GO:0008270">
    <property type="term" value="F:zinc ion binding"/>
    <property type="evidence" value="ECO:0007669"/>
    <property type="project" value="UniProtKB-KW"/>
</dbReference>
<reference evidence="6" key="1">
    <citation type="submission" date="2023-03" db="EMBL/GenBank/DDBJ databases">
        <title>Massive genome expansion in bonnet fungi (Mycena s.s.) driven by repeated elements and novel gene families across ecological guilds.</title>
        <authorList>
            <consortium name="Lawrence Berkeley National Laboratory"/>
            <person name="Harder C.B."/>
            <person name="Miyauchi S."/>
            <person name="Viragh M."/>
            <person name="Kuo A."/>
            <person name="Thoen E."/>
            <person name="Andreopoulos B."/>
            <person name="Lu D."/>
            <person name="Skrede I."/>
            <person name="Drula E."/>
            <person name="Henrissat B."/>
            <person name="Morin E."/>
            <person name="Kohler A."/>
            <person name="Barry K."/>
            <person name="LaButti K."/>
            <person name="Morin E."/>
            <person name="Salamov A."/>
            <person name="Lipzen A."/>
            <person name="Mereny Z."/>
            <person name="Hegedus B."/>
            <person name="Baldrian P."/>
            <person name="Stursova M."/>
            <person name="Weitz H."/>
            <person name="Taylor A."/>
            <person name="Grigoriev I.V."/>
            <person name="Nagy L.G."/>
            <person name="Martin F."/>
            <person name="Kauserud H."/>
        </authorList>
    </citation>
    <scope>NUCLEOTIDE SEQUENCE</scope>
    <source>
        <strain evidence="6">CBHHK182m</strain>
    </source>
</reference>
<gene>
    <name evidence="6" type="ORF">B0H16DRAFT_410850</name>
</gene>
<evidence type="ECO:0000313" key="7">
    <source>
        <dbReference type="Proteomes" id="UP001215598"/>
    </source>
</evidence>
<accession>A0AAD7MIM8</accession>
<dbReference type="AlphaFoldDB" id="A0AAD7MIM8"/>
<dbReference type="InterPro" id="IPR002893">
    <property type="entry name" value="Znf_MYND"/>
</dbReference>
<keyword evidence="3" id="KW-0862">Zinc</keyword>
<protein>
    <recommendedName>
        <fullName evidence="5">MYND-type domain-containing protein</fullName>
    </recommendedName>
</protein>
<evidence type="ECO:0000256" key="2">
    <source>
        <dbReference type="ARBA" id="ARBA00022771"/>
    </source>
</evidence>
<dbReference type="PROSITE" id="PS50865">
    <property type="entry name" value="ZF_MYND_2"/>
    <property type="match status" value="1"/>
</dbReference>
<evidence type="ECO:0000256" key="4">
    <source>
        <dbReference type="PROSITE-ProRule" id="PRU00134"/>
    </source>
</evidence>
<dbReference type="Proteomes" id="UP001215598">
    <property type="component" value="Unassembled WGS sequence"/>
</dbReference>
<evidence type="ECO:0000256" key="3">
    <source>
        <dbReference type="ARBA" id="ARBA00022833"/>
    </source>
</evidence>
<proteinExistence type="predicted"/>
<keyword evidence="7" id="KW-1185">Reference proteome</keyword>
<dbReference type="Pfam" id="PF01753">
    <property type="entry name" value="zf-MYND"/>
    <property type="match status" value="1"/>
</dbReference>
<evidence type="ECO:0000313" key="6">
    <source>
        <dbReference type="EMBL" id="KAJ7719143.1"/>
    </source>
</evidence>